<dbReference type="InterPro" id="IPR036508">
    <property type="entry name" value="Chitin-bd_dom_sf"/>
</dbReference>
<accession>A0ABR8GJQ2</accession>
<evidence type="ECO:0000256" key="1">
    <source>
        <dbReference type="ARBA" id="ARBA00022669"/>
    </source>
</evidence>
<reference evidence="8 9" key="1">
    <citation type="journal article" date="2020" name="ISME J.">
        <title>Comparative genomics reveals insights into cyanobacterial evolution and habitat adaptation.</title>
        <authorList>
            <person name="Chen M.Y."/>
            <person name="Teng W.K."/>
            <person name="Zhao L."/>
            <person name="Hu C.X."/>
            <person name="Zhou Y.K."/>
            <person name="Han B.P."/>
            <person name="Song L.R."/>
            <person name="Shu W.S."/>
        </authorList>
    </citation>
    <scope>NUCLEOTIDE SEQUENCE [LARGE SCALE GENOMIC DNA]</scope>
    <source>
        <strain evidence="8 9">FACHB-248</strain>
    </source>
</reference>
<feature type="domain" description="Chitin-binding type-2" evidence="7">
    <location>
        <begin position="27"/>
        <end position="89"/>
    </location>
</feature>
<organism evidence="8 9">
    <name type="scientific">Scytonema hofmannii FACHB-248</name>
    <dbReference type="NCBI Taxonomy" id="1842502"/>
    <lineage>
        <taxon>Bacteria</taxon>
        <taxon>Bacillati</taxon>
        <taxon>Cyanobacteriota</taxon>
        <taxon>Cyanophyceae</taxon>
        <taxon>Nostocales</taxon>
        <taxon>Scytonemataceae</taxon>
        <taxon>Scytonema</taxon>
    </lineage>
</organism>
<evidence type="ECO:0000256" key="6">
    <source>
        <dbReference type="SAM" id="SignalP"/>
    </source>
</evidence>
<keyword evidence="4" id="KW-1015">Disulfide bond</keyword>
<evidence type="ECO:0000256" key="3">
    <source>
        <dbReference type="ARBA" id="ARBA00022737"/>
    </source>
</evidence>
<sequence>MKKILLCCCGIILAMWIAISPALAADIKACTTEGFFPNPEDCSRFYRCVDFDGEFTKFDFDCGPGTVFDPELTTCNHPWAVNPSSQCYKPME</sequence>
<dbReference type="InterPro" id="IPR002557">
    <property type="entry name" value="Chitin-bd_dom"/>
</dbReference>
<dbReference type="EMBL" id="JACJTA010000004">
    <property type="protein sequence ID" value="MBD2603615.1"/>
    <property type="molecule type" value="Genomic_DNA"/>
</dbReference>
<protein>
    <submittedName>
        <fullName evidence="8">Chitin binding domain-containing protein</fullName>
    </submittedName>
</protein>
<evidence type="ECO:0000259" key="7">
    <source>
        <dbReference type="PROSITE" id="PS50940"/>
    </source>
</evidence>
<dbReference type="RefSeq" id="WP_029637389.1">
    <property type="nucleotide sequence ID" value="NZ_JACJTA010000004.1"/>
</dbReference>
<dbReference type="InterPro" id="IPR051940">
    <property type="entry name" value="Chitin_bind-dev_reg"/>
</dbReference>
<keyword evidence="1" id="KW-0147">Chitin-binding</keyword>
<evidence type="ECO:0000256" key="4">
    <source>
        <dbReference type="ARBA" id="ARBA00023157"/>
    </source>
</evidence>
<gene>
    <name evidence="8" type="ORF">H6G81_03495</name>
</gene>
<dbReference type="Gene3D" id="2.170.140.10">
    <property type="entry name" value="Chitin binding domain"/>
    <property type="match status" value="1"/>
</dbReference>
<evidence type="ECO:0000256" key="5">
    <source>
        <dbReference type="ARBA" id="ARBA00023180"/>
    </source>
</evidence>
<keyword evidence="5" id="KW-0325">Glycoprotein</keyword>
<proteinExistence type="predicted"/>
<keyword evidence="3" id="KW-0677">Repeat</keyword>
<dbReference type="Proteomes" id="UP000660380">
    <property type="component" value="Unassembled WGS sequence"/>
</dbReference>
<evidence type="ECO:0000256" key="2">
    <source>
        <dbReference type="ARBA" id="ARBA00022729"/>
    </source>
</evidence>
<comment type="caution">
    <text evidence="8">The sequence shown here is derived from an EMBL/GenBank/DDBJ whole genome shotgun (WGS) entry which is preliminary data.</text>
</comment>
<dbReference type="PANTHER" id="PTHR23301">
    <property type="entry name" value="CHITIN BINDING PERITROPHIN-A"/>
    <property type="match status" value="1"/>
</dbReference>
<dbReference type="SUPFAM" id="SSF57625">
    <property type="entry name" value="Invertebrate chitin-binding proteins"/>
    <property type="match status" value="1"/>
</dbReference>
<feature type="signal peptide" evidence="6">
    <location>
        <begin position="1"/>
        <end position="24"/>
    </location>
</feature>
<dbReference type="PANTHER" id="PTHR23301:SF110">
    <property type="entry name" value="LD43683P-RELATED"/>
    <property type="match status" value="1"/>
</dbReference>
<keyword evidence="2 6" id="KW-0732">Signal</keyword>
<name>A0ABR8GJQ2_9CYAN</name>
<feature type="chain" id="PRO_5045755484" evidence="6">
    <location>
        <begin position="25"/>
        <end position="92"/>
    </location>
</feature>
<dbReference type="SMART" id="SM00494">
    <property type="entry name" value="ChtBD2"/>
    <property type="match status" value="1"/>
</dbReference>
<dbReference type="Pfam" id="PF01607">
    <property type="entry name" value="CBM_14"/>
    <property type="match status" value="1"/>
</dbReference>
<evidence type="ECO:0000313" key="8">
    <source>
        <dbReference type="EMBL" id="MBD2603615.1"/>
    </source>
</evidence>
<dbReference type="PROSITE" id="PS50940">
    <property type="entry name" value="CHIT_BIND_II"/>
    <property type="match status" value="1"/>
</dbReference>
<keyword evidence="9" id="KW-1185">Reference proteome</keyword>
<evidence type="ECO:0000313" key="9">
    <source>
        <dbReference type="Proteomes" id="UP000660380"/>
    </source>
</evidence>